<evidence type="ECO:0000256" key="1">
    <source>
        <dbReference type="SAM" id="Phobius"/>
    </source>
</evidence>
<keyword evidence="1" id="KW-0472">Membrane</keyword>
<dbReference type="AlphaFoldDB" id="A0A7S3QX54"/>
<organism evidence="2">
    <name type="scientific">Dunaliella tertiolecta</name>
    <name type="common">Green alga</name>
    <dbReference type="NCBI Taxonomy" id="3047"/>
    <lineage>
        <taxon>Eukaryota</taxon>
        <taxon>Viridiplantae</taxon>
        <taxon>Chlorophyta</taxon>
        <taxon>core chlorophytes</taxon>
        <taxon>Chlorophyceae</taxon>
        <taxon>CS clade</taxon>
        <taxon>Chlamydomonadales</taxon>
        <taxon>Dunaliellaceae</taxon>
        <taxon>Dunaliella</taxon>
    </lineage>
</organism>
<reference evidence="2" key="1">
    <citation type="submission" date="2021-01" db="EMBL/GenBank/DDBJ databases">
        <authorList>
            <person name="Corre E."/>
            <person name="Pelletier E."/>
            <person name="Niang G."/>
            <person name="Scheremetjew M."/>
            <person name="Finn R."/>
            <person name="Kale V."/>
            <person name="Holt S."/>
            <person name="Cochrane G."/>
            <person name="Meng A."/>
            <person name="Brown T."/>
            <person name="Cohen L."/>
        </authorList>
    </citation>
    <scope>NUCLEOTIDE SEQUENCE</scope>
    <source>
        <strain evidence="2">CCMP1320</strain>
    </source>
</reference>
<gene>
    <name evidence="2" type="ORF">DTER00134_LOCUS10624</name>
</gene>
<keyword evidence="1" id="KW-0812">Transmembrane</keyword>
<proteinExistence type="predicted"/>
<evidence type="ECO:0000313" key="2">
    <source>
        <dbReference type="EMBL" id="CAE0495551.1"/>
    </source>
</evidence>
<protein>
    <submittedName>
        <fullName evidence="2">Uncharacterized protein</fullName>
    </submittedName>
</protein>
<keyword evidence="1" id="KW-1133">Transmembrane helix</keyword>
<sequence>MMLHCAAHCVMQPLRIATTLQPCSPPFASFASYDHKGRKLHLLGSDLMHILLALSSCGVCTIATLHCVVHVTKNAVMKNSVLQCPSCQRFPHAEHILPQPFTASFAS</sequence>
<dbReference type="EMBL" id="HBIP01018026">
    <property type="protein sequence ID" value="CAE0495551.1"/>
    <property type="molecule type" value="Transcribed_RNA"/>
</dbReference>
<name>A0A7S3QX54_DUNTE</name>
<feature type="transmembrane region" description="Helical" evidence="1">
    <location>
        <begin position="47"/>
        <end position="69"/>
    </location>
</feature>
<accession>A0A7S3QX54</accession>